<proteinExistence type="predicted"/>
<dbReference type="AlphaFoldDB" id="A0AAE0TMZ6"/>
<dbReference type="EMBL" id="JAUTXT010000064">
    <property type="protein sequence ID" value="KAK3670052.1"/>
    <property type="molecule type" value="Genomic_DNA"/>
</dbReference>
<accession>A0AAE0TMZ6</accession>
<reference evidence="1" key="1">
    <citation type="submission" date="2023-07" db="EMBL/GenBank/DDBJ databases">
        <title>Black Yeasts Isolated from many extreme environments.</title>
        <authorList>
            <person name="Coleine C."/>
            <person name="Stajich J.E."/>
            <person name="Selbmann L."/>
        </authorList>
    </citation>
    <scope>NUCLEOTIDE SEQUENCE</scope>
    <source>
        <strain evidence="1">CCFEE 5485</strain>
    </source>
</reference>
<keyword evidence="2" id="KW-1185">Reference proteome</keyword>
<gene>
    <name evidence="1" type="ORF">LTR78_010083</name>
</gene>
<dbReference type="Proteomes" id="UP001274830">
    <property type="component" value="Unassembled WGS sequence"/>
</dbReference>
<comment type="caution">
    <text evidence="1">The sequence shown here is derived from an EMBL/GenBank/DDBJ whole genome shotgun (WGS) entry which is preliminary data.</text>
</comment>
<name>A0AAE0TMZ6_9PEZI</name>
<sequence>MVLQILPLQYTDIPAFAALDAAAMADWGLAEAMAHDIPAGETREQWVLKFTQQGFVENDRVKWLKVVDTELKGERMVAAALWRFQFEPEEPKAEVEVDDSAPVAEGEVKKEVKRPSVMVRKPGYPIQSSSIKVTISSTAIKLPAYLYTA</sequence>
<evidence type="ECO:0000313" key="2">
    <source>
        <dbReference type="Proteomes" id="UP001274830"/>
    </source>
</evidence>
<protein>
    <submittedName>
        <fullName evidence="1">Uncharacterized protein</fullName>
    </submittedName>
</protein>
<organism evidence="1 2">
    <name type="scientific">Recurvomyces mirabilis</name>
    <dbReference type="NCBI Taxonomy" id="574656"/>
    <lineage>
        <taxon>Eukaryota</taxon>
        <taxon>Fungi</taxon>
        <taxon>Dikarya</taxon>
        <taxon>Ascomycota</taxon>
        <taxon>Pezizomycotina</taxon>
        <taxon>Dothideomycetes</taxon>
        <taxon>Dothideomycetidae</taxon>
        <taxon>Mycosphaerellales</taxon>
        <taxon>Teratosphaeriaceae</taxon>
        <taxon>Recurvomyces</taxon>
    </lineage>
</organism>
<evidence type="ECO:0000313" key="1">
    <source>
        <dbReference type="EMBL" id="KAK3670052.1"/>
    </source>
</evidence>